<dbReference type="PANTHER" id="PTHR37811">
    <property type="entry name" value="BLL5343 PROTEIN"/>
    <property type="match status" value="1"/>
</dbReference>
<name>A0A918NN59_9ACTN</name>
<dbReference type="SUPFAM" id="SSF54909">
    <property type="entry name" value="Dimeric alpha+beta barrel"/>
    <property type="match status" value="1"/>
</dbReference>
<dbReference type="InterPro" id="IPR011008">
    <property type="entry name" value="Dimeric_a/b-barrel"/>
</dbReference>
<proteinExistence type="predicted"/>
<evidence type="ECO:0000259" key="1">
    <source>
        <dbReference type="PROSITE" id="PS51725"/>
    </source>
</evidence>
<protein>
    <recommendedName>
        <fullName evidence="1">ABM domain-containing protein</fullName>
    </recommendedName>
</protein>
<dbReference type="Gene3D" id="3.30.70.100">
    <property type="match status" value="1"/>
</dbReference>
<feature type="domain" description="ABM" evidence="1">
    <location>
        <begin position="19"/>
        <end position="105"/>
    </location>
</feature>
<reference evidence="2" key="1">
    <citation type="journal article" date="2014" name="Int. J. Syst. Evol. Microbiol.">
        <title>Complete genome sequence of Corynebacterium casei LMG S-19264T (=DSM 44701T), isolated from a smear-ripened cheese.</title>
        <authorList>
            <consortium name="US DOE Joint Genome Institute (JGI-PGF)"/>
            <person name="Walter F."/>
            <person name="Albersmeier A."/>
            <person name="Kalinowski J."/>
            <person name="Ruckert C."/>
        </authorList>
    </citation>
    <scope>NUCLEOTIDE SEQUENCE</scope>
    <source>
        <strain evidence="2">JCM 4790</strain>
    </source>
</reference>
<dbReference type="InterPro" id="IPR052936">
    <property type="entry name" value="Jasmonate_Hydroxylase-like"/>
</dbReference>
<dbReference type="Proteomes" id="UP000619244">
    <property type="component" value="Unassembled WGS sequence"/>
</dbReference>
<evidence type="ECO:0000313" key="3">
    <source>
        <dbReference type="Proteomes" id="UP000619244"/>
    </source>
</evidence>
<comment type="caution">
    <text evidence="2">The sequence shown here is derived from an EMBL/GenBank/DDBJ whole genome shotgun (WGS) entry which is preliminary data.</text>
</comment>
<accession>A0A918NN59</accession>
<dbReference type="AlphaFoldDB" id="A0A918NN59"/>
<keyword evidence="3" id="KW-1185">Reference proteome</keyword>
<dbReference type="PROSITE" id="PS51725">
    <property type="entry name" value="ABM"/>
    <property type="match status" value="1"/>
</dbReference>
<dbReference type="EMBL" id="BMVU01000019">
    <property type="protein sequence ID" value="GGX82528.1"/>
    <property type="molecule type" value="Genomic_DNA"/>
</dbReference>
<sequence>MGGMSDLSVAPVAAHEPPYYAVVFTSVRTPGDHGYDETSERMEERVREVPGFLGMDSARTPGGLGVTVGYFRDPAAIERWRADLEHRAAQERGRDHWYEEYTVHVAKVERSYRFRRAGRQ</sequence>
<organism evidence="2 3">
    <name type="scientific">Streptomyces minutiscleroticus</name>
    <dbReference type="NCBI Taxonomy" id="68238"/>
    <lineage>
        <taxon>Bacteria</taxon>
        <taxon>Bacillati</taxon>
        <taxon>Actinomycetota</taxon>
        <taxon>Actinomycetes</taxon>
        <taxon>Kitasatosporales</taxon>
        <taxon>Streptomycetaceae</taxon>
        <taxon>Streptomyces</taxon>
    </lineage>
</organism>
<dbReference type="Pfam" id="PF03992">
    <property type="entry name" value="ABM"/>
    <property type="match status" value="1"/>
</dbReference>
<dbReference type="PANTHER" id="PTHR37811:SF2">
    <property type="entry name" value="ABM DOMAIN-CONTAINING PROTEIN"/>
    <property type="match status" value="1"/>
</dbReference>
<gene>
    <name evidence="2" type="primary">yqjZ</name>
    <name evidence="2" type="ORF">GCM10010358_40900</name>
</gene>
<dbReference type="InterPro" id="IPR007138">
    <property type="entry name" value="ABM_dom"/>
</dbReference>
<reference evidence="2" key="2">
    <citation type="submission" date="2020-09" db="EMBL/GenBank/DDBJ databases">
        <authorList>
            <person name="Sun Q."/>
            <person name="Ohkuma M."/>
        </authorList>
    </citation>
    <scope>NUCLEOTIDE SEQUENCE</scope>
    <source>
        <strain evidence="2">JCM 4790</strain>
    </source>
</reference>
<evidence type="ECO:0000313" key="2">
    <source>
        <dbReference type="EMBL" id="GGX82528.1"/>
    </source>
</evidence>